<sequence length="205" mass="23603">MKMTDHETPLQFFYCLNAAAVNAEIKFKSSSKLRESHIRRFIKKIRNDQLKTALGSHRFQSITDLKRALRRHEDVWREEGYDSPAPTKPRDFRADNVHQGRPQNRGPTRRQGRAFMTQGDAEPTQDSEFQHESQNPEIKQSRTQSRSQSFPVVELMEKYFESQRTNTGSHPTHIRVRAQHDQKIGTSSVRNAGSGDTLKSTVGPE</sequence>
<keyword evidence="3" id="KW-1185">Reference proteome</keyword>
<name>A0A225VQE6_9STRA</name>
<gene>
    <name evidence="2" type="ORF">PHMEG_00020047</name>
</gene>
<protein>
    <submittedName>
        <fullName evidence="2">Uncharacterized protein</fullName>
    </submittedName>
</protein>
<accession>A0A225VQE6</accession>
<evidence type="ECO:0000313" key="2">
    <source>
        <dbReference type="EMBL" id="OWZ07545.1"/>
    </source>
</evidence>
<proteinExistence type="predicted"/>
<dbReference type="AlphaFoldDB" id="A0A225VQE6"/>
<evidence type="ECO:0000256" key="1">
    <source>
        <dbReference type="SAM" id="MobiDB-lite"/>
    </source>
</evidence>
<feature type="compositionally biased region" description="Basic and acidic residues" evidence="1">
    <location>
        <begin position="88"/>
        <end position="98"/>
    </location>
</feature>
<comment type="caution">
    <text evidence="2">The sequence shown here is derived from an EMBL/GenBank/DDBJ whole genome shotgun (WGS) entry which is preliminary data.</text>
</comment>
<feature type="region of interest" description="Disordered" evidence="1">
    <location>
        <begin position="179"/>
        <end position="205"/>
    </location>
</feature>
<dbReference type="Proteomes" id="UP000198211">
    <property type="component" value="Unassembled WGS sequence"/>
</dbReference>
<feature type="non-terminal residue" evidence="2">
    <location>
        <position position="1"/>
    </location>
</feature>
<organism evidence="2 3">
    <name type="scientific">Phytophthora megakarya</name>
    <dbReference type="NCBI Taxonomy" id="4795"/>
    <lineage>
        <taxon>Eukaryota</taxon>
        <taxon>Sar</taxon>
        <taxon>Stramenopiles</taxon>
        <taxon>Oomycota</taxon>
        <taxon>Peronosporomycetes</taxon>
        <taxon>Peronosporales</taxon>
        <taxon>Peronosporaceae</taxon>
        <taxon>Phytophthora</taxon>
    </lineage>
</organism>
<evidence type="ECO:0000313" key="3">
    <source>
        <dbReference type="Proteomes" id="UP000198211"/>
    </source>
</evidence>
<feature type="region of interest" description="Disordered" evidence="1">
    <location>
        <begin position="78"/>
        <end position="149"/>
    </location>
</feature>
<reference evidence="3" key="1">
    <citation type="submission" date="2017-03" db="EMBL/GenBank/DDBJ databases">
        <title>Phytopthora megakarya and P. palmivora, two closely related causual agents of cacao black pod achieved similar genome size and gene model numbers by different mechanisms.</title>
        <authorList>
            <person name="Ali S."/>
            <person name="Shao J."/>
            <person name="Larry D.J."/>
            <person name="Kronmiller B."/>
            <person name="Shen D."/>
            <person name="Strem M.D."/>
            <person name="Melnick R.L."/>
            <person name="Guiltinan M.J."/>
            <person name="Tyler B.M."/>
            <person name="Meinhardt L.W."/>
            <person name="Bailey B.A."/>
        </authorList>
    </citation>
    <scope>NUCLEOTIDE SEQUENCE [LARGE SCALE GENOMIC DNA]</scope>
    <source>
        <strain evidence="3">zdho120</strain>
    </source>
</reference>
<feature type="compositionally biased region" description="Polar residues" evidence="1">
    <location>
        <begin position="124"/>
        <end position="149"/>
    </location>
</feature>
<dbReference type="EMBL" id="NBNE01003496">
    <property type="protein sequence ID" value="OWZ07545.1"/>
    <property type="molecule type" value="Genomic_DNA"/>
</dbReference>